<sequence>MQKSTLTPLEYPILQAFRLQGRWVSPSEKTIHLLPQQTAFLIQNGKLGAAMDAKVSSKPTQKEGK</sequence>
<keyword evidence="2" id="KW-1185">Reference proteome</keyword>
<dbReference type="OrthoDB" id="5892294at2"/>
<evidence type="ECO:0000313" key="1">
    <source>
        <dbReference type="EMBL" id="GAD74941.1"/>
    </source>
</evidence>
<dbReference type="AlphaFoldDB" id="U3A4M1"/>
<accession>U3A4M1</accession>
<comment type="caution">
    <text evidence="1">The sequence shown here is derived from an EMBL/GenBank/DDBJ whole genome shotgun (WGS) entry which is preliminary data.</text>
</comment>
<organism evidence="1 2">
    <name type="scientific">Vibrio azureus NBRC 104587</name>
    <dbReference type="NCBI Taxonomy" id="1219077"/>
    <lineage>
        <taxon>Bacteria</taxon>
        <taxon>Pseudomonadati</taxon>
        <taxon>Pseudomonadota</taxon>
        <taxon>Gammaproteobacteria</taxon>
        <taxon>Vibrionales</taxon>
        <taxon>Vibrionaceae</taxon>
        <taxon>Vibrio</taxon>
    </lineage>
</organism>
<dbReference type="STRING" id="1219077.VAZ01S_017_00360"/>
<dbReference type="EMBL" id="BATL01000017">
    <property type="protein sequence ID" value="GAD74941.1"/>
    <property type="molecule type" value="Genomic_DNA"/>
</dbReference>
<evidence type="ECO:0000313" key="2">
    <source>
        <dbReference type="Proteomes" id="UP000016567"/>
    </source>
</evidence>
<reference evidence="1 2" key="1">
    <citation type="submission" date="2013-09" db="EMBL/GenBank/DDBJ databases">
        <title>Whole genome shotgun sequence of Vibrio azureus NBRC 104587.</title>
        <authorList>
            <person name="Isaki S."/>
            <person name="Hosoyama A."/>
            <person name="Numata M."/>
            <person name="Hashimoto M."/>
            <person name="Hosoyama Y."/>
            <person name="Tsuchikane K."/>
            <person name="Noguchi M."/>
            <person name="Hirakata S."/>
            <person name="Ichikawa N."/>
            <person name="Ohji S."/>
            <person name="Yamazoe A."/>
            <person name="Fujita N."/>
        </authorList>
    </citation>
    <scope>NUCLEOTIDE SEQUENCE [LARGE SCALE GENOMIC DNA]</scope>
    <source>
        <strain evidence="1 2">NBRC 104587</strain>
    </source>
</reference>
<proteinExistence type="predicted"/>
<protein>
    <submittedName>
        <fullName evidence="1">Uncharacterized protein</fullName>
    </submittedName>
</protein>
<gene>
    <name evidence="1" type="ORF">VAZ01S_017_00360</name>
</gene>
<name>U3A4M1_9VIBR</name>
<dbReference type="Proteomes" id="UP000016567">
    <property type="component" value="Unassembled WGS sequence"/>
</dbReference>